<dbReference type="Pfam" id="PF06824">
    <property type="entry name" value="Glyco_hydro_125"/>
    <property type="match status" value="1"/>
</dbReference>
<dbReference type="InterPro" id="IPR008928">
    <property type="entry name" value="6-hairpin_glycosidase_sf"/>
</dbReference>
<dbReference type="Gene3D" id="1.50.10.10">
    <property type="match status" value="1"/>
</dbReference>
<dbReference type="PANTHER" id="PTHR31047:SF0">
    <property type="entry name" value="MEIOTICALLY UP-REGULATED GENE 157 PROTEIN"/>
    <property type="match status" value="1"/>
</dbReference>
<dbReference type="PIRSF" id="PIRSF028846">
    <property type="entry name" value="UCP028846"/>
    <property type="match status" value="1"/>
</dbReference>
<evidence type="ECO:0000313" key="2">
    <source>
        <dbReference type="Proteomes" id="UP000306888"/>
    </source>
</evidence>
<proteinExistence type="predicted"/>
<dbReference type="SMART" id="SM01149">
    <property type="entry name" value="DUF1237"/>
    <property type="match status" value="1"/>
</dbReference>
<reference evidence="1 2" key="1">
    <citation type="submission" date="2019-04" db="EMBL/GenBank/DDBJ databases">
        <title>Microbes associate with the intestines of laboratory mice.</title>
        <authorList>
            <person name="Navarre W."/>
            <person name="Wong E."/>
            <person name="Huang K."/>
            <person name="Tropini C."/>
            <person name="Ng K."/>
            <person name="Yu B."/>
        </authorList>
    </citation>
    <scope>NUCLEOTIDE SEQUENCE [LARGE SCALE GENOMIC DNA]</scope>
    <source>
        <strain evidence="1 2">NM50_B9-20</strain>
    </source>
</reference>
<comment type="caution">
    <text evidence="1">The sequence shown here is derived from an EMBL/GenBank/DDBJ whole genome shotgun (WGS) entry which is preliminary data.</text>
</comment>
<dbReference type="OrthoDB" id="181472at2"/>
<evidence type="ECO:0000313" key="1">
    <source>
        <dbReference type="EMBL" id="TGY43487.1"/>
    </source>
</evidence>
<dbReference type="EMBL" id="SRYR01000001">
    <property type="protein sequence ID" value="TGY43487.1"/>
    <property type="molecule type" value="Genomic_DNA"/>
</dbReference>
<protein>
    <submittedName>
        <fullName evidence="1">Metal-independent alpha-mannosidase</fullName>
    </submittedName>
</protein>
<dbReference type="AlphaFoldDB" id="A0A4S2DMD9"/>
<organism evidence="1 2">
    <name type="scientific">Clostridium sartagoforme</name>
    <dbReference type="NCBI Taxonomy" id="84031"/>
    <lineage>
        <taxon>Bacteria</taxon>
        <taxon>Bacillati</taxon>
        <taxon>Bacillota</taxon>
        <taxon>Clostridia</taxon>
        <taxon>Eubacteriales</taxon>
        <taxon>Clostridiaceae</taxon>
        <taxon>Clostridium</taxon>
    </lineage>
</organism>
<sequence length="433" mass="50369">MGGEVLEINREFISKAREIIIDKIKDEKVADIFEKCMNNTLDTTVKFHEDETVFIITGDIPAMWLRDSVCQIRPYLLFARDNKDIANMIKGLIRKHYKLIKIDPYANAFNESANGMGHQEDITEMLPEVWERKYELDSLCFTIQLVYLYWKITGDSSHIDNEFLEVINIILDLWELEQNHEENSKYRFNRLNSRARNNLEREGIGTKTKYTGMTWSGFRPSDDACAYGYLVPSNMFAVAVLRYVSEISTEVLKDKDLEKRALKLKEEIEKGIETYGIVHNEKYGDMYAYEVDGFGNSFLVDDANVPSLLSIPLIGYKDNKDVTYINTRNYILSKDNQYYYEGKYAKGIGSPHTPDGYIWHIALAIEALTSDSKEEKLEKIMMMKNTDGDTHFMHESFDPNDPTIFTREWFSWANSMYCELVMDYCGVRLKDIL</sequence>
<dbReference type="SUPFAM" id="SSF48208">
    <property type="entry name" value="Six-hairpin glycosidases"/>
    <property type="match status" value="1"/>
</dbReference>
<dbReference type="Proteomes" id="UP000306888">
    <property type="component" value="Unassembled WGS sequence"/>
</dbReference>
<dbReference type="InterPro" id="IPR008313">
    <property type="entry name" value="GH125"/>
</dbReference>
<accession>A0A4S2DMD9</accession>
<keyword evidence="2" id="KW-1185">Reference proteome</keyword>
<dbReference type="InterPro" id="IPR012341">
    <property type="entry name" value="6hp_glycosidase-like_sf"/>
</dbReference>
<dbReference type="PANTHER" id="PTHR31047">
    <property type="entry name" value="MEIOTICALLY UP-REGULATED GENE 157 PROTEIN"/>
    <property type="match status" value="1"/>
</dbReference>
<gene>
    <name evidence="1" type="ORF">E5347_01360</name>
</gene>
<dbReference type="GO" id="GO:0005975">
    <property type="term" value="P:carbohydrate metabolic process"/>
    <property type="evidence" value="ECO:0007669"/>
    <property type="project" value="InterPro"/>
</dbReference>
<name>A0A4S2DMD9_9CLOT</name>